<feature type="region of interest" description="Disordered" evidence="1">
    <location>
        <begin position="1"/>
        <end position="51"/>
    </location>
</feature>
<protein>
    <submittedName>
        <fullName evidence="2">Uncharacterized protein</fullName>
    </submittedName>
</protein>
<proteinExistence type="predicted"/>
<evidence type="ECO:0000313" key="3">
    <source>
        <dbReference type="Proteomes" id="UP001219934"/>
    </source>
</evidence>
<evidence type="ECO:0000256" key="1">
    <source>
        <dbReference type="SAM" id="MobiDB-lite"/>
    </source>
</evidence>
<name>A0AAD6A5S7_9TELE</name>
<organism evidence="2 3">
    <name type="scientific">Pogonophryne albipinna</name>
    <dbReference type="NCBI Taxonomy" id="1090488"/>
    <lineage>
        <taxon>Eukaryota</taxon>
        <taxon>Metazoa</taxon>
        <taxon>Chordata</taxon>
        <taxon>Craniata</taxon>
        <taxon>Vertebrata</taxon>
        <taxon>Euteleostomi</taxon>
        <taxon>Actinopterygii</taxon>
        <taxon>Neopterygii</taxon>
        <taxon>Teleostei</taxon>
        <taxon>Neoteleostei</taxon>
        <taxon>Acanthomorphata</taxon>
        <taxon>Eupercaria</taxon>
        <taxon>Perciformes</taxon>
        <taxon>Notothenioidei</taxon>
        <taxon>Pogonophryne</taxon>
    </lineage>
</organism>
<dbReference type="EMBL" id="JAPTMU010000385">
    <property type="protein sequence ID" value="KAJ4918873.1"/>
    <property type="molecule type" value="Genomic_DNA"/>
</dbReference>
<feature type="non-terminal residue" evidence="2">
    <location>
        <position position="1"/>
    </location>
</feature>
<dbReference type="AlphaFoldDB" id="A0AAD6A5S7"/>
<keyword evidence="3" id="KW-1185">Reference proteome</keyword>
<gene>
    <name evidence="2" type="ORF">JOQ06_006447</name>
</gene>
<dbReference type="Proteomes" id="UP001219934">
    <property type="component" value="Unassembled WGS sequence"/>
</dbReference>
<comment type="caution">
    <text evidence="2">The sequence shown here is derived from an EMBL/GenBank/DDBJ whole genome shotgun (WGS) entry which is preliminary data.</text>
</comment>
<evidence type="ECO:0000313" key="2">
    <source>
        <dbReference type="EMBL" id="KAJ4918873.1"/>
    </source>
</evidence>
<accession>A0AAD6A5S7</accession>
<sequence length="86" mass="9550">MQGLGLGSKASRPLQFSGRSYVSTEPRPDGGTPTERGFTHRSAKSSAPPAAHTRRFISVVIIWKAMQPEGRREETILILFKLHLFT</sequence>
<reference evidence="2" key="1">
    <citation type="submission" date="2022-11" db="EMBL/GenBank/DDBJ databases">
        <title>Chromosome-level genome of Pogonophryne albipinna.</title>
        <authorList>
            <person name="Jo E."/>
        </authorList>
    </citation>
    <scope>NUCLEOTIDE SEQUENCE</scope>
    <source>
        <strain evidence="2">SGF0006</strain>
        <tissue evidence="2">Muscle</tissue>
    </source>
</reference>